<protein>
    <submittedName>
        <fullName evidence="1">Uncharacterized protein</fullName>
    </submittedName>
</protein>
<organism evidence="1">
    <name type="scientific">Arundo donax</name>
    <name type="common">Giant reed</name>
    <name type="synonym">Donax arundinaceus</name>
    <dbReference type="NCBI Taxonomy" id="35708"/>
    <lineage>
        <taxon>Eukaryota</taxon>
        <taxon>Viridiplantae</taxon>
        <taxon>Streptophyta</taxon>
        <taxon>Embryophyta</taxon>
        <taxon>Tracheophyta</taxon>
        <taxon>Spermatophyta</taxon>
        <taxon>Magnoliopsida</taxon>
        <taxon>Liliopsida</taxon>
        <taxon>Poales</taxon>
        <taxon>Poaceae</taxon>
        <taxon>PACMAD clade</taxon>
        <taxon>Arundinoideae</taxon>
        <taxon>Arundineae</taxon>
        <taxon>Arundo</taxon>
    </lineage>
</organism>
<dbReference type="EMBL" id="GBRH01224065">
    <property type="protein sequence ID" value="JAD73830.1"/>
    <property type="molecule type" value="Transcribed_RNA"/>
</dbReference>
<reference evidence="1" key="2">
    <citation type="journal article" date="2015" name="Data Brief">
        <title>Shoot transcriptome of the giant reed, Arundo donax.</title>
        <authorList>
            <person name="Barrero R.A."/>
            <person name="Guerrero F.D."/>
            <person name="Moolhuijzen P."/>
            <person name="Goolsby J.A."/>
            <person name="Tidwell J."/>
            <person name="Bellgard S.E."/>
            <person name="Bellgard M.I."/>
        </authorList>
    </citation>
    <scope>NUCLEOTIDE SEQUENCE</scope>
    <source>
        <tissue evidence="1">Shoot tissue taken approximately 20 cm above the soil surface</tissue>
    </source>
</reference>
<dbReference type="AlphaFoldDB" id="A0A0A9CKA9"/>
<name>A0A0A9CKA9_ARUDO</name>
<reference evidence="1" key="1">
    <citation type="submission" date="2014-09" db="EMBL/GenBank/DDBJ databases">
        <authorList>
            <person name="Magalhaes I.L.F."/>
            <person name="Oliveira U."/>
            <person name="Santos F.R."/>
            <person name="Vidigal T.H.D.A."/>
            <person name="Brescovit A.D."/>
            <person name="Santos A.J."/>
        </authorList>
    </citation>
    <scope>NUCLEOTIDE SEQUENCE</scope>
    <source>
        <tissue evidence="1">Shoot tissue taken approximately 20 cm above the soil surface</tissue>
    </source>
</reference>
<evidence type="ECO:0000313" key="1">
    <source>
        <dbReference type="EMBL" id="JAD73830.1"/>
    </source>
</evidence>
<proteinExistence type="predicted"/>
<sequence>MTTALRRICLRSLPHSDDLFSEQEIPALYPLSQRGPAGALSVIPVSTSREPLPTLIRVHR</sequence>
<accession>A0A0A9CKA9</accession>